<accession>A0AAE0P5C2</accession>
<feature type="region of interest" description="Disordered" evidence="1">
    <location>
        <begin position="72"/>
        <end position="98"/>
    </location>
</feature>
<organism evidence="2 3">
    <name type="scientific">Podospora didyma</name>
    <dbReference type="NCBI Taxonomy" id="330526"/>
    <lineage>
        <taxon>Eukaryota</taxon>
        <taxon>Fungi</taxon>
        <taxon>Dikarya</taxon>
        <taxon>Ascomycota</taxon>
        <taxon>Pezizomycotina</taxon>
        <taxon>Sordariomycetes</taxon>
        <taxon>Sordariomycetidae</taxon>
        <taxon>Sordariales</taxon>
        <taxon>Podosporaceae</taxon>
        <taxon>Podospora</taxon>
    </lineage>
</organism>
<dbReference type="Proteomes" id="UP001285441">
    <property type="component" value="Unassembled WGS sequence"/>
</dbReference>
<feature type="compositionally biased region" description="Polar residues" evidence="1">
    <location>
        <begin position="26"/>
        <end position="37"/>
    </location>
</feature>
<reference evidence="2" key="2">
    <citation type="submission" date="2023-06" db="EMBL/GenBank/DDBJ databases">
        <authorList>
            <consortium name="Lawrence Berkeley National Laboratory"/>
            <person name="Haridas S."/>
            <person name="Hensen N."/>
            <person name="Bonometti L."/>
            <person name="Westerberg I."/>
            <person name="Brannstrom I.O."/>
            <person name="Guillou S."/>
            <person name="Cros-Aarteil S."/>
            <person name="Calhoun S."/>
            <person name="Kuo A."/>
            <person name="Mondo S."/>
            <person name="Pangilinan J."/>
            <person name="Riley R."/>
            <person name="LaButti K."/>
            <person name="Andreopoulos B."/>
            <person name="Lipzen A."/>
            <person name="Chen C."/>
            <person name="Yanf M."/>
            <person name="Daum C."/>
            <person name="Ng V."/>
            <person name="Clum A."/>
            <person name="Steindorff A."/>
            <person name="Ohm R."/>
            <person name="Martin F."/>
            <person name="Silar P."/>
            <person name="Natvig D."/>
            <person name="Lalanne C."/>
            <person name="Gautier V."/>
            <person name="Ament-velasquez S.L."/>
            <person name="Kruys A."/>
            <person name="Hutchinson M.I."/>
            <person name="Powell A.J."/>
            <person name="Barry K."/>
            <person name="Miller A.N."/>
            <person name="Grigoriev I.V."/>
            <person name="Debuchy R."/>
            <person name="Gladieux P."/>
            <person name="Thoren M.H."/>
            <person name="Johannesson H."/>
        </authorList>
    </citation>
    <scope>NUCLEOTIDE SEQUENCE</scope>
    <source>
        <strain evidence="2">CBS 232.78</strain>
    </source>
</reference>
<comment type="caution">
    <text evidence="2">The sequence shown here is derived from an EMBL/GenBank/DDBJ whole genome shotgun (WGS) entry which is preliminary data.</text>
</comment>
<dbReference type="AlphaFoldDB" id="A0AAE0P5C2"/>
<dbReference type="EMBL" id="JAULSW010000001">
    <property type="protein sequence ID" value="KAK3393627.1"/>
    <property type="molecule type" value="Genomic_DNA"/>
</dbReference>
<reference evidence="2" key="1">
    <citation type="journal article" date="2023" name="Mol. Phylogenet. Evol.">
        <title>Genome-scale phylogeny and comparative genomics of the fungal order Sordariales.</title>
        <authorList>
            <person name="Hensen N."/>
            <person name="Bonometti L."/>
            <person name="Westerberg I."/>
            <person name="Brannstrom I.O."/>
            <person name="Guillou S."/>
            <person name="Cros-Aarteil S."/>
            <person name="Calhoun S."/>
            <person name="Haridas S."/>
            <person name="Kuo A."/>
            <person name="Mondo S."/>
            <person name="Pangilinan J."/>
            <person name="Riley R."/>
            <person name="LaButti K."/>
            <person name="Andreopoulos B."/>
            <person name="Lipzen A."/>
            <person name="Chen C."/>
            <person name="Yan M."/>
            <person name="Daum C."/>
            <person name="Ng V."/>
            <person name="Clum A."/>
            <person name="Steindorff A."/>
            <person name="Ohm R.A."/>
            <person name="Martin F."/>
            <person name="Silar P."/>
            <person name="Natvig D.O."/>
            <person name="Lalanne C."/>
            <person name="Gautier V."/>
            <person name="Ament-Velasquez S.L."/>
            <person name="Kruys A."/>
            <person name="Hutchinson M.I."/>
            <person name="Powell A.J."/>
            <person name="Barry K."/>
            <person name="Miller A.N."/>
            <person name="Grigoriev I.V."/>
            <person name="Debuchy R."/>
            <person name="Gladieux P."/>
            <person name="Hiltunen Thoren M."/>
            <person name="Johannesson H."/>
        </authorList>
    </citation>
    <scope>NUCLEOTIDE SEQUENCE</scope>
    <source>
        <strain evidence="2">CBS 232.78</strain>
    </source>
</reference>
<proteinExistence type="predicted"/>
<evidence type="ECO:0000313" key="2">
    <source>
        <dbReference type="EMBL" id="KAK3393627.1"/>
    </source>
</evidence>
<feature type="region of interest" description="Disordered" evidence="1">
    <location>
        <begin position="1"/>
        <end position="55"/>
    </location>
</feature>
<evidence type="ECO:0000313" key="3">
    <source>
        <dbReference type="Proteomes" id="UP001285441"/>
    </source>
</evidence>
<name>A0AAE0P5C2_9PEZI</name>
<keyword evidence="3" id="KW-1185">Reference proteome</keyword>
<protein>
    <submittedName>
        <fullName evidence="2">Uncharacterized protein</fullName>
    </submittedName>
</protein>
<sequence>MNSDELMSDPGSFYGGGNDSRAESEFINNTGNIQSEMLGSGSKDKSSAAAAGPAAWNTKKFRDDYDMAKQRLTDQNGFPDPLWHRPRPPKTYPAGVTSETEQQLKALIANIRAKNASGGSP</sequence>
<evidence type="ECO:0000256" key="1">
    <source>
        <dbReference type="SAM" id="MobiDB-lite"/>
    </source>
</evidence>
<gene>
    <name evidence="2" type="ORF">B0H63DRAFT_22036</name>
</gene>